<reference evidence="7" key="1">
    <citation type="submission" date="2022-08" db="EMBL/GenBank/DDBJ databases">
        <authorList>
            <person name="Gutierrez-Valencia J."/>
        </authorList>
    </citation>
    <scope>NUCLEOTIDE SEQUENCE</scope>
</reference>
<dbReference type="PANTHER" id="PTHR31232:SF156">
    <property type="entry name" value="PLANT SELF-INCOMPATIBILITY PROTEIN S1 FAMILY-RELATED"/>
    <property type="match status" value="1"/>
</dbReference>
<dbReference type="Pfam" id="PF05938">
    <property type="entry name" value="Self-incomp_S1"/>
    <property type="match status" value="1"/>
</dbReference>
<accession>A0AAV0IBJ5</accession>
<organism evidence="7 8">
    <name type="scientific">Linum tenue</name>
    <dbReference type="NCBI Taxonomy" id="586396"/>
    <lineage>
        <taxon>Eukaryota</taxon>
        <taxon>Viridiplantae</taxon>
        <taxon>Streptophyta</taxon>
        <taxon>Embryophyta</taxon>
        <taxon>Tracheophyta</taxon>
        <taxon>Spermatophyta</taxon>
        <taxon>Magnoliopsida</taxon>
        <taxon>eudicotyledons</taxon>
        <taxon>Gunneridae</taxon>
        <taxon>Pentapetalae</taxon>
        <taxon>rosids</taxon>
        <taxon>fabids</taxon>
        <taxon>Malpighiales</taxon>
        <taxon>Linaceae</taxon>
        <taxon>Linum</taxon>
    </lineage>
</organism>
<evidence type="ECO:0000313" key="8">
    <source>
        <dbReference type="Proteomes" id="UP001154282"/>
    </source>
</evidence>
<keyword evidence="5" id="KW-0732">Signal</keyword>
<gene>
    <name evidence="7" type="ORF">LITE_LOCUS8505</name>
</gene>
<dbReference type="GO" id="GO:0060320">
    <property type="term" value="P:rejection of self pollen"/>
    <property type="evidence" value="ECO:0007669"/>
    <property type="project" value="UniProtKB-KW"/>
</dbReference>
<comment type="similarity">
    <text evidence="2 6">Belongs to the plant self-incompatibility (S1) protein family.</text>
</comment>
<keyword evidence="3 6" id="KW-0713">Self-incompatibility</keyword>
<dbReference type="AlphaFoldDB" id="A0AAV0IBJ5"/>
<evidence type="ECO:0000256" key="6">
    <source>
        <dbReference type="RuleBase" id="RU367044"/>
    </source>
</evidence>
<proteinExistence type="inferred from homology"/>
<feature type="non-terminal residue" evidence="7">
    <location>
        <position position="1"/>
    </location>
</feature>
<name>A0AAV0IBJ5_9ROSI</name>
<evidence type="ECO:0000256" key="4">
    <source>
        <dbReference type="ARBA" id="ARBA00022525"/>
    </source>
</evidence>
<evidence type="ECO:0000256" key="5">
    <source>
        <dbReference type="ARBA" id="ARBA00022729"/>
    </source>
</evidence>
<evidence type="ECO:0000256" key="2">
    <source>
        <dbReference type="ARBA" id="ARBA00005581"/>
    </source>
</evidence>
<dbReference type="EMBL" id="CAMGYJ010000003">
    <property type="protein sequence ID" value="CAI0394874.1"/>
    <property type="molecule type" value="Genomic_DNA"/>
</dbReference>
<comment type="subcellular location">
    <subcellularLocation>
        <location evidence="1 6">Secreted</location>
    </subcellularLocation>
</comment>
<evidence type="ECO:0000256" key="1">
    <source>
        <dbReference type="ARBA" id="ARBA00004613"/>
    </source>
</evidence>
<dbReference type="GO" id="GO:0005576">
    <property type="term" value="C:extracellular region"/>
    <property type="evidence" value="ECO:0007669"/>
    <property type="project" value="UniProtKB-SubCell"/>
</dbReference>
<protein>
    <recommendedName>
        <fullName evidence="6">S-protein homolog</fullName>
    </recommendedName>
</protein>
<keyword evidence="8" id="KW-1185">Reference proteome</keyword>
<dbReference type="PANTHER" id="PTHR31232">
    <property type="match status" value="1"/>
</dbReference>
<evidence type="ECO:0000256" key="3">
    <source>
        <dbReference type="ARBA" id="ARBA00022471"/>
    </source>
</evidence>
<keyword evidence="4 6" id="KW-0964">Secreted</keyword>
<dbReference type="Proteomes" id="UP001154282">
    <property type="component" value="Unassembled WGS sequence"/>
</dbReference>
<dbReference type="InterPro" id="IPR010264">
    <property type="entry name" value="Self-incomp_S1"/>
</dbReference>
<sequence>PLRPSIGQTRAIEVINKLSSKVLIVHCQSKDDDMGAHGVAINESISWQFELDSFRATLFWCNLAVEDKHLSFDAYDADRHRNFYISVWDISDDGLFGRYVSSGYRHFICRWNSSKKDCRYP</sequence>
<comment type="caution">
    <text evidence="7">The sequence shown here is derived from an EMBL/GenBank/DDBJ whole genome shotgun (WGS) entry which is preliminary data.</text>
</comment>
<evidence type="ECO:0000313" key="7">
    <source>
        <dbReference type="EMBL" id="CAI0394874.1"/>
    </source>
</evidence>